<name>A0A2P4XGS5_9STRA</name>
<sequence>MVDFAEKVKCTMQDLGVTKVYNCDKTGYLLTRTRNNKGSKTVGVKCAGKSKKRATSMLLSDSEGKSISLSLFLKHNHRKIQKRFKKIKTAQRFWAKILVRCHGQSGFGRRDTLSVTGSHEHLA</sequence>
<evidence type="ECO:0000313" key="1">
    <source>
        <dbReference type="EMBL" id="POM64745.1"/>
    </source>
</evidence>
<proteinExistence type="predicted"/>
<evidence type="ECO:0000313" key="2">
    <source>
        <dbReference type="Proteomes" id="UP000237271"/>
    </source>
</evidence>
<dbReference type="EMBL" id="NCKW01011056">
    <property type="protein sequence ID" value="POM64745.1"/>
    <property type="molecule type" value="Genomic_DNA"/>
</dbReference>
<accession>A0A2P4XGS5</accession>
<protein>
    <submittedName>
        <fullName evidence="1">Uncharacterized protein</fullName>
    </submittedName>
</protein>
<reference evidence="1 2" key="1">
    <citation type="journal article" date="2017" name="Genome Biol. Evol.">
        <title>Phytophthora megakarya and P. palmivora, closely related causal agents of cacao black pod rot, underwent increases in genome sizes and gene numbers by different mechanisms.</title>
        <authorList>
            <person name="Ali S.S."/>
            <person name="Shao J."/>
            <person name="Lary D.J."/>
            <person name="Kronmiller B."/>
            <person name="Shen D."/>
            <person name="Strem M.D."/>
            <person name="Amoako-Attah I."/>
            <person name="Akrofi A.Y."/>
            <person name="Begoude B.A."/>
            <person name="Ten Hoopen G.M."/>
            <person name="Coulibaly K."/>
            <person name="Kebe B.I."/>
            <person name="Melnick R.L."/>
            <person name="Guiltinan M.J."/>
            <person name="Tyler B.M."/>
            <person name="Meinhardt L.W."/>
            <person name="Bailey B.A."/>
        </authorList>
    </citation>
    <scope>NUCLEOTIDE SEQUENCE [LARGE SCALE GENOMIC DNA]</scope>
    <source>
        <strain evidence="2">sbr112.9</strain>
    </source>
</reference>
<organism evidence="1 2">
    <name type="scientific">Phytophthora palmivora</name>
    <dbReference type="NCBI Taxonomy" id="4796"/>
    <lineage>
        <taxon>Eukaryota</taxon>
        <taxon>Sar</taxon>
        <taxon>Stramenopiles</taxon>
        <taxon>Oomycota</taxon>
        <taxon>Peronosporomycetes</taxon>
        <taxon>Peronosporales</taxon>
        <taxon>Peronosporaceae</taxon>
        <taxon>Phytophthora</taxon>
    </lineage>
</organism>
<dbReference type="AlphaFoldDB" id="A0A2P4XGS5"/>
<dbReference type="OrthoDB" id="77121at2759"/>
<gene>
    <name evidence="1" type="ORF">PHPALM_19682</name>
</gene>
<dbReference type="Proteomes" id="UP000237271">
    <property type="component" value="Unassembled WGS sequence"/>
</dbReference>
<comment type="caution">
    <text evidence="1">The sequence shown here is derived from an EMBL/GenBank/DDBJ whole genome shotgun (WGS) entry which is preliminary data.</text>
</comment>
<keyword evidence="2" id="KW-1185">Reference proteome</keyword>